<dbReference type="Proteomes" id="UP001516023">
    <property type="component" value="Unassembled WGS sequence"/>
</dbReference>
<protein>
    <submittedName>
        <fullName evidence="9">Uncharacterized protein</fullName>
    </submittedName>
</protein>
<dbReference type="GO" id="GO:0006325">
    <property type="term" value="P:chromatin organization"/>
    <property type="evidence" value="ECO:0007669"/>
    <property type="project" value="UniProtKB-KW"/>
</dbReference>
<feature type="compositionally biased region" description="Polar residues" evidence="8">
    <location>
        <begin position="131"/>
        <end position="140"/>
    </location>
</feature>
<dbReference type="EMBL" id="JABMIG020000308">
    <property type="protein sequence ID" value="KAL3781710.1"/>
    <property type="molecule type" value="Genomic_DNA"/>
</dbReference>
<evidence type="ECO:0000256" key="7">
    <source>
        <dbReference type="ARBA" id="ARBA00023242"/>
    </source>
</evidence>
<feature type="compositionally biased region" description="Low complexity" evidence="8">
    <location>
        <begin position="113"/>
        <end position="127"/>
    </location>
</feature>
<comment type="similarity">
    <text evidence="2">Belongs to the EAF6 family.</text>
</comment>
<keyword evidence="7" id="KW-0539">Nucleus</keyword>
<keyword evidence="4" id="KW-0805">Transcription regulation</keyword>
<feature type="compositionally biased region" description="Polar residues" evidence="8">
    <location>
        <begin position="527"/>
        <end position="545"/>
    </location>
</feature>
<evidence type="ECO:0000256" key="4">
    <source>
        <dbReference type="ARBA" id="ARBA00023015"/>
    </source>
</evidence>
<feature type="compositionally biased region" description="Polar residues" evidence="8">
    <location>
        <begin position="309"/>
        <end position="318"/>
    </location>
</feature>
<keyword evidence="6" id="KW-0804">Transcription</keyword>
<feature type="compositionally biased region" description="Polar residues" evidence="8">
    <location>
        <begin position="418"/>
        <end position="436"/>
    </location>
</feature>
<evidence type="ECO:0000256" key="5">
    <source>
        <dbReference type="ARBA" id="ARBA00023054"/>
    </source>
</evidence>
<feature type="compositionally biased region" description="Polar residues" evidence="8">
    <location>
        <begin position="567"/>
        <end position="589"/>
    </location>
</feature>
<feature type="compositionally biased region" description="Basic and acidic residues" evidence="8">
    <location>
        <begin position="490"/>
        <end position="503"/>
    </location>
</feature>
<name>A0ABD3P5E9_9STRA</name>
<dbReference type="Pfam" id="PF09340">
    <property type="entry name" value="NuA4"/>
    <property type="match status" value="1"/>
</dbReference>
<feature type="region of interest" description="Disordered" evidence="8">
    <location>
        <begin position="400"/>
        <end position="687"/>
    </location>
</feature>
<feature type="compositionally biased region" description="Polar residues" evidence="8">
    <location>
        <begin position="400"/>
        <end position="410"/>
    </location>
</feature>
<evidence type="ECO:0000256" key="6">
    <source>
        <dbReference type="ARBA" id="ARBA00023163"/>
    </source>
</evidence>
<accession>A0ABD3P5E9</accession>
<comment type="subcellular location">
    <subcellularLocation>
        <location evidence="1">Nucleus</location>
    </subcellularLocation>
</comment>
<dbReference type="AlphaFoldDB" id="A0ABD3P5E9"/>
<gene>
    <name evidence="9" type="ORF">HJC23_009928</name>
</gene>
<evidence type="ECO:0000313" key="10">
    <source>
        <dbReference type="Proteomes" id="UP001516023"/>
    </source>
</evidence>
<feature type="region of interest" description="Disordered" evidence="8">
    <location>
        <begin position="113"/>
        <end position="156"/>
    </location>
</feature>
<dbReference type="GO" id="GO:0000123">
    <property type="term" value="C:histone acetyltransferase complex"/>
    <property type="evidence" value="ECO:0007669"/>
    <property type="project" value="UniProtKB-ARBA"/>
</dbReference>
<feature type="compositionally biased region" description="Polar residues" evidence="8">
    <location>
        <begin position="375"/>
        <end position="388"/>
    </location>
</feature>
<dbReference type="GO" id="GO:0005634">
    <property type="term" value="C:nucleus"/>
    <property type="evidence" value="ECO:0007669"/>
    <property type="project" value="UniProtKB-SubCell"/>
</dbReference>
<keyword evidence="5" id="KW-0175">Coiled coil</keyword>
<keyword evidence="10" id="KW-1185">Reference proteome</keyword>
<dbReference type="InterPro" id="IPR015418">
    <property type="entry name" value="Eaf6"/>
</dbReference>
<evidence type="ECO:0000256" key="1">
    <source>
        <dbReference type="ARBA" id="ARBA00004123"/>
    </source>
</evidence>
<feature type="region of interest" description="Disordered" evidence="8">
    <location>
        <begin position="362"/>
        <end position="388"/>
    </location>
</feature>
<evidence type="ECO:0000256" key="3">
    <source>
        <dbReference type="ARBA" id="ARBA00022853"/>
    </source>
</evidence>
<evidence type="ECO:0000256" key="2">
    <source>
        <dbReference type="ARBA" id="ARBA00010916"/>
    </source>
</evidence>
<evidence type="ECO:0000256" key="8">
    <source>
        <dbReference type="SAM" id="MobiDB-lite"/>
    </source>
</evidence>
<feature type="region of interest" description="Disordered" evidence="8">
    <location>
        <begin position="309"/>
        <end position="338"/>
    </location>
</feature>
<organism evidence="9 10">
    <name type="scientific">Cyclotella cryptica</name>
    <dbReference type="NCBI Taxonomy" id="29204"/>
    <lineage>
        <taxon>Eukaryota</taxon>
        <taxon>Sar</taxon>
        <taxon>Stramenopiles</taxon>
        <taxon>Ochrophyta</taxon>
        <taxon>Bacillariophyta</taxon>
        <taxon>Coscinodiscophyceae</taxon>
        <taxon>Thalassiosirophycidae</taxon>
        <taxon>Stephanodiscales</taxon>
        <taxon>Stephanodiscaceae</taxon>
        <taxon>Cyclotella</taxon>
    </lineage>
</organism>
<sequence length="687" mass="72558">MTDTDTDPHRPTGTAWPPALRHALGIPESAVSSPIDDDDNVLSSTVQTRMMSNADKCFTTCQLRQYIHRGYAALSSLQRQLHRGEESYFEESYAHGNLFSGWDNIWIEAGTPAATSGENNSGSSAAADGLTVSTGAQKSAPSRKMPNDHRWFSASCHVPPRGDAKVSVILARESLLEPPPPSGGVLNEVAPAKVSQVDVKLDSSEIKRGASTTSQPANKKVKLDGIIVKPKSVTVDEVLSSKQQQNDQSEPSTFPTLLSSANLELSGAIEKAESTGSIIITQEPTQEVIPSSAVSSSFAVDAAASQQTKDIVSSSSETNAREETQSTSQSTETVRGEAISSTCDMEVDGIANSSSNVIASGEVSSTTKSADHSLLPSTGSTNKQTNASSDAINNAKSEIQTNPLQHSCAETSPEKFKSSTLQAAQEPSPALSNGPSITPPDHEASMPETDPSPSSQISDGSKGDITSLDKNASLSEQESFKGNVLPAMGKECEISQSKEESRLPDSPACVDLEGKANSNRKVEVSHNALSAENSSPTSNLQQDPSRQAGEIEYGALSDTPDVEGKTQAISSEQPVTTQSAGASPTSSEKTGNEDNCDTNKNTKTRNTKSPLTPETTKKSKARTSDTKNSADSTADSDSDEDQTLSQIVQLKAKSISKEVPSPVKDSTSETKSPASKRTSSRKRRSLH</sequence>
<reference evidence="9 10" key="1">
    <citation type="journal article" date="2020" name="G3 (Bethesda)">
        <title>Improved Reference Genome for Cyclotella cryptica CCMP332, a Model for Cell Wall Morphogenesis, Salinity Adaptation, and Lipid Production in Diatoms (Bacillariophyta).</title>
        <authorList>
            <person name="Roberts W.R."/>
            <person name="Downey K.M."/>
            <person name="Ruck E.C."/>
            <person name="Traller J.C."/>
            <person name="Alverson A.J."/>
        </authorList>
    </citation>
    <scope>NUCLEOTIDE SEQUENCE [LARGE SCALE GENOMIC DNA]</scope>
    <source>
        <strain evidence="9 10">CCMP332</strain>
    </source>
</reference>
<proteinExistence type="inferred from homology"/>
<keyword evidence="3" id="KW-0156">Chromatin regulator</keyword>
<feature type="compositionally biased region" description="Polar residues" evidence="8">
    <location>
        <begin position="468"/>
        <end position="477"/>
    </location>
</feature>
<comment type="caution">
    <text evidence="9">The sequence shown here is derived from an EMBL/GenBank/DDBJ whole genome shotgun (WGS) entry which is preliminary data.</text>
</comment>
<evidence type="ECO:0000313" key="9">
    <source>
        <dbReference type="EMBL" id="KAL3781710.1"/>
    </source>
</evidence>
<feature type="compositionally biased region" description="Basic residues" evidence="8">
    <location>
        <begin position="678"/>
        <end position="687"/>
    </location>
</feature>